<keyword evidence="2" id="KW-1185">Reference proteome</keyword>
<dbReference type="Proteomes" id="UP000219914">
    <property type="component" value="Unassembled WGS sequence"/>
</dbReference>
<accession>A0ABX4JVT8</accession>
<evidence type="ECO:0008006" key="3">
    <source>
        <dbReference type="Google" id="ProtNLM"/>
    </source>
</evidence>
<organism evidence="1 2">
    <name type="scientific">Rhizobium hidalgonense</name>
    <dbReference type="NCBI Taxonomy" id="1538159"/>
    <lineage>
        <taxon>Bacteria</taxon>
        <taxon>Pseudomonadati</taxon>
        <taxon>Pseudomonadota</taxon>
        <taxon>Alphaproteobacteria</taxon>
        <taxon>Hyphomicrobiales</taxon>
        <taxon>Rhizobiaceae</taxon>
        <taxon>Rhizobium/Agrobacterium group</taxon>
        <taxon>Rhizobium</taxon>
    </lineage>
</organism>
<evidence type="ECO:0000313" key="2">
    <source>
        <dbReference type="Proteomes" id="UP000219914"/>
    </source>
</evidence>
<gene>
    <name evidence="1" type="ORF">CO674_08930</name>
</gene>
<proteinExistence type="predicted"/>
<reference evidence="1 2" key="1">
    <citation type="submission" date="2017-09" db="EMBL/GenBank/DDBJ databases">
        <title>Comparative genomics of rhizobia isolated from Phaseolus vulgaris in China.</title>
        <authorList>
            <person name="Tong W."/>
        </authorList>
    </citation>
    <scope>NUCLEOTIDE SEQUENCE [LARGE SCALE GENOMIC DNA]</scope>
    <source>
        <strain evidence="1 2">FH14</strain>
    </source>
</reference>
<evidence type="ECO:0000313" key="1">
    <source>
        <dbReference type="EMBL" id="PDT24192.1"/>
    </source>
</evidence>
<name>A0ABX4JVT8_9HYPH</name>
<dbReference type="EMBL" id="NWSY01000005">
    <property type="protein sequence ID" value="PDT24192.1"/>
    <property type="molecule type" value="Genomic_DNA"/>
</dbReference>
<comment type="caution">
    <text evidence="1">The sequence shown here is derived from an EMBL/GenBank/DDBJ whole genome shotgun (WGS) entry which is preliminary data.</text>
</comment>
<sequence length="671" mass="75343">MFLCHIYDRSIDMNVDAPDAVRAFPPQCKALIARHKRTYPFTDLVPMYGYEACRRLVGYWEKIYNDINEETTYNEFRLFKRMLRDIALSADDSAKSVFGALSSCKLVPRPWLSDYVGRLRARMLDPDDTTFTDAGGSSVIKYLETLRNCLNRFAMLDVLPSVELSTQGMYGDDTEVKTPCFATLLIEAGRLKLDGDNDRENALKFHIANRTVLEALRSSLVEVFKSAQDRFEERNRLLANPNIPSPGMIVRAMRARAALRGAHARGKRGLADLLEGTEDYVRGVALRAFITLYHRRKIPVSRFSLNRLLQEAGGVEFIAKLAEPCGDTLMAAATLVQIDTGWEASTVLNMDLDPFVGEIKKNSITVRAIVSKKNRAQGKLRNAALVDAGGDEDNPDQDAKILLKQKGAITAYQVILAYKSMTADIRHQIAARQSNKLWLTRGARGLNRVVYDAFRCFLDRHQAHTILGGLPLTRRSIKRTKYNVDAESDVGNIGLTRAKGDHSSSKLAFAYLSAPAVRAIFKNKIREYLQQMEAVVYATVDDLAEKLKIPLADLNRRKLLGIDNGLAALLAEPRTKSSSLQAITAKAQTLKPDNAGLRSLVIAGFGIDARWEEMSTKNPHRFLRVWVPWMALIQAMVQKIMITRHRAKFRRVFDEVRKEIDAGALALPIIW</sequence>
<protein>
    <recommendedName>
        <fullName evidence="3">Reverse transcriptase domain-containing protein</fullName>
    </recommendedName>
</protein>